<keyword evidence="1" id="KW-0812">Transmembrane</keyword>
<proteinExistence type="predicted"/>
<dbReference type="Proteomes" id="UP000321157">
    <property type="component" value="Unassembled WGS sequence"/>
</dbReference>
<dbReference type="InterPro" id="IPR010773">
    <property type="entry name" value="Mycophage_PG1_Gp7"/>
</dbReference>
<dbReference type="OrthoDB" id="4722315at2"/>
<feature type="transmembrane region" description="Helical" evidence="1">
    <location>
        <begin position="93"/>
        <end position="110"/>
    </location>
</feature>
<dbReference type="RefSeq" id="WP_146809584.1">
    <property type="nucleotide sequence ID" value="NZ_BJXX01000070.1"/>
</dbReference>
<dbReference type="AlphaFoldDB" id="A0A511VAP7"/>
<feature type="transmembrane region" description="Helical" evidence="1">
    <location>
        <begin position="6"/>
        <end position="25"/>
    </location>
</feature>
<evidence type="ECO:0000313" key="2">
    <source>
        <dbReference type="EMBL" id="GEN34302.1"/>
    </source>
</evidence>
<feature type="transmembrane region" description="Helical" evidence="1">
    <location>
        <begin position="66"/>
        <end position="87"/>
    </location>
</feature>
<sequence>MPELSWLHLVVLVLASFRLTHLIVFDEITAFLRRPFLTVTYEETPDGDEIRHVEVKGKGLRASIGSLLSCYWCTGIWAAALIVALYVFVPESFLLLLVLAIAGAAAVIETKI</sequence>
<dbReference type="EMBL" id="BJXX01000070">
    <property type="protein sequence ID" value="GEN34302.1"/>
    <property type="molecule type" value="Genomic_DNA"/>
</dbReference>
<evidence type="ECO:0000256" key="1">
    <source>
        <dbReference type="SAM" id="Phobius"/>
    </source>
</evidence>
<evidence type="ECO:0000313" key="3">
    <source>
        <dbReference type="Proteomes" id="UP000321157"/>
    </source>
</evidence>
<name>A0A511VAP7_9BACL</name>
<protein>
    <submittedName>
        <fullName evidence="2">Membrane protein</fullName>
    </submittedName>
</protein>
<gene>
    <name evidence="2" type="ORF">ADA01nite_17620</name>
</gene>
<accession>A0A511VAP7</accession>
<reference evidence="2 3" key="1">
    <citation type="submission" date="2019-07" db="EMBL/GenBank/DDBJ databases">
        <title>Whole genome shotgun sequence of Aneurinibacillus danicus NBRC 102444.</title>
        <authorList>
            <person name="Hosoyama A."/>
            <person name="Uohara A."/>
            <person name="Ohji S."/>
            <person name="Ichikawa N."/>
        </authorList>
    </citation>
    <scope>NUCLEOTIDE SEQUENCE [LARGE SCALE GENOMIC DNA]</scope>
    <source>
        <strain evidence="2 3">NBRC 102444</strain>
    </source>
</reference>
<organism evidence="2 3">
    <name type="scientific">Aneurinibacillus danicus</name>
    <dbReference type="NCBI Taxonomy" id="267746"/>
    <lineage>
        <taxon>Bacteria</taxon>
        <taxon>Bacillati</taxon>
        <taxon>Bacillota</taxon>
        <taxon>Bacilli</taxon>
        <taxon>Bacillales</taxon>
        <taxon>Paenibacillaceae</taxon>
        <taxon>Aneurinibacillus group</taxon>
        <taxon>Aneurinibacillus</taxon>
    </lineage>
</organism>
<keyword evidence="3" id="KW-1185">Reference proteome</keyword>
<comment type="caution">
    <text evidence="2">The sequence shown here is derived from an EMBL/GenBank/DDBJ whole genome shotgun (WGS) entry which is preliminary data.</text>
</comment>
<dbReference type="Pfam" id="PF07098">
    <property type="entry name" value="DUF1360"/>
    <property type="match status" value="1"/>
</dbReference>
<keyword evidence="1" id="KW-1133">Transmembrane helix</keyword>
<keyword evidence="1" id="KW-0472">Membrane</keyword>